<dbReference type="EMBL" id="JAUTXU010000174">
    <property type="protein sequence ID" value="KAK3701397.1"/>
    <property type="molecule type" value="Genomic_DNA"/>
</dbReference>
<protein>
    <submittedName>
        <fullName evidence="1">Uncharacterized protein</fullName>
    </submittedName>
</protein>
<reference evidence="1" key="1">
    <citation type="submission" date="2023-07" db="EMBL/GenBank/DDBJ databases">
        <title>Black Yeasts Isolated from many extreme environments.</title>
        <authorList>
            <person name="Coleine C."/>
            <person name="Stajich J.E."/>
            <person name="Selbmann L."/>
        </authorList>
    </citation>
    <scope>NUCLEOTIDE SEQUENCE</scope>
    <source>
        <strain evidence="1">CCFEE 5714</strain>
    </source>
</reference>
<name>A0ACC3MQG0_9PEZI</name>
<dbReference type="Proteomes" id="UP001281147">
    <property type="component" value="Unassembled WGS sequence"/>
</dbReference>
<organism evidence="1 2">
    <name type="scientific">Vermiconidia calcicola</name>
    <dbReference type="NCBI Taxonomy" id="1690605"/>
    <lineage>
        <taxon>Eukaryota</taxon>
        <taxon>Fungi</taxon>
        <taxon>Dikarya</taxon>
        <taxon>Ascomycota</taxon>
        <taxon>Pezizomycotina</taxon>
        <taxon>Dothideomycetes</taxon>
        <taxon>Dothideomycetidae</taxon>
        <taxon>Mycosphaerellales</taxon>
        <taxon>Extremaceae</taxon>
        <taxon>Vermiconidia</taxon>
    </lineage>
</organism>
<sequence>MPPLASIEIPVLTRPASSGSGFGKGKAPVRESHNRRTYDDRPLPVKPSDHAPKNARIAGREIGNSGVVYHLKIGDVEINDVELDEILEYVSAMDLEEYENAQFEEERHVYRALEAEKKRLESEKLELIKERAKRKGTVLQDDRRSSDEVTEGAEEALGKHGRKRPDYAQFFKKFPVRKNLKSDQDGEISSEDDQAVHPPTNQPKAPLAELPKRRRRKRDPATGELLPLSPVPQAPTGAELKRQRRRRHPQTGELMPVGWRYDPNTQGEAYETRRDGISSPSFRKLSISQEHAVKRQRLDSESDMTRSPSPLPTKAELAAQFAPGYQQSNKNATRPAVPRNAVIELLTSEDESDQGPSGFPAITSTPKPLPRSPGTGQRNHRMLQAAALSSDADSSPHPTTKTLYPGAYVSQSIASPTSAKRRQASPGKTSMLNPSATRASSTDPIAEAGEDDGSEATGDDEYYVEEILDHHMSDPKTHPPGRGDTPEMLYQTKWEGRIEPTWEPADSFPESVVNDYRRRVGLEPVADNDDSEKEPDTTIEPASDDQPMDDDGEYEVASIIAHHLSDPRTHPPQLGKTPTMLYRVKWKGYKELIWEPVSSLKGTTILQDYNRRFELAQDDGSDEDQEMSEAGQ</sequence>
<evidence type="ECO:0000313" key="1">
    <source>
        <dbReference type="EMBL" id="KAK3701397.1"/>
    </source>
</evidence>
<keyword evidence="2" id="KW-1185">Reference proteome</keyword>
<comment type="caution">
    <text evidence="1">The sequence shown here is derived from an EMBL/GenBank/DDBJ whole genome shotgun (WGS) entry which is preliminary data.</text>
</comment>
<gene>
    <name evidence="1" type="ORF">LTR37_015495</name>
</gene>
<evidence type="ECO:0000313" key="2">
    <source>
        <dbReference type="Proteomes" id="UP001281147"/>
    </source>
</evidence>
<proteinExistence type="predicted"/>
<accession>A0ACC3MQG0</accession>